<evidence type="ECO:0000313" key="9">
    <source>
        <dbReference type="Proteomes" id="UP001140206"/>
    </source>
</evidence>
<dbReference type="AlphaFoldDB" id="A0AAV8EAH9"/>
<reference evidence="8" key="1">
    <citation type="submission" date="2022-08" db="EMBL/GenBank/DDBJ databases">
        <authorList>
            <person name="Marques A."/>
        </authorList>
    </citation>
    <scope>NUCLEOTIDE SEQUENCE</scope>
    <source>
        <strain evidence="8">RhyPub2mFocal</strain>
        <tissue evidence="8">Leaves</tissue>
    </source>
</reference>
<evidence type="ECO:0000259" key="7">
    <source>
        <dbReference type="PROSITE" id="PS51767"/>
    </source>
</evidence>
<dbReference type="GO" id="GO:0004190">
    <property type="term" value="F:aspartic-type endopeptidase activity"/>
    <property type="evidence" value="ECO:0007669"/>
    <property type="project" value="UniProtKB-KW"/>
</dbReference>
<dbReference type="CDD" id="cd05476">
    <property type="entry name" value="pepsin_A_like_plant"/>
    <property type="match status" value="1"/>
</dbReference>
<organism evidence="8 9">
    <name type="scientific">Rhynchospora pubera</name>
    <dbReference type="NCBI Taxonomy" id="906938"/>
    <lineage>
        <taxon>Eukaryota</taxon>
        <taxon>Viridiplantae</taxon>
        <taxon>Streptophyta</taxon>
        <taxon>Embryophyta</taxon>
        <taxon>Tracheophyta</taxon>
        <taxon>Spermatophyta</taxon>
        <taxon>Magnoliopsida</taxon>
        <taxon>Liliopsida</taxon>
        <taxon>Poales</taxon>
        <taxon>Cyperaceae</taxon>
        <taxon>Cyperoideae</taxon>
        <taxon>Rhynchosporeae</taxon>
        <taxon>Rhynchospora</taxon>
    </lineage>
</organism>
<keyword evidence="6" id="KW-0732">Signal</keyword>
<dbReference type="Proteomes" id="UP001140206">
    <property type="component" value="Chromosome 3"/>
</dbReference>
<keyword evidence="3" id="KW-0064">Aspartyl protease</keyword>
<protein>
    <submittedName>
        <fullName evidence="8">Aspartic proteinase nepenthesin-2</fullName>
    </submittedName>
</protein>
<feature type="chain" id="PRO_5043529762" evidence="6">
    <location>
        <begin position="19"/>
        <end position="403"/>
    </location>
</feature>
<evidence type="ECO:0000256" key="1">
    <source>
        <dbReference type="ARBA" id="ARBA00007447"/>
    </source>
</evidence>
<dbReference type="InterPro" id="IPR051708">
    <property type="entry name" value="Plant_Aspart_Prot_A1"/>
</dbReference>
<sequence length="403" mass="45912">MGLFLLFFIALYLRNSSATNNMTGFSLELVDRDSIDSSYHSKNFTNAEKLEEIIRSSQARINWLKISRLSTKNQSHVMALQPTVDHLENRYVAKLHISKDRIPQNMYFDTASDLTWIQCHHCASCYPQEKPFYWPDASKTFQPLRCNYATEHFDGIDGVIFGCARKTSRNFFGDDGKSVRIAGLLAMDASPRSFVMQLARHTQGRFSHCFVPDFAKSTSYLRFGSNAVDNPNYRRTQIIRTPYNLYYVKLNDISLNGQHLNFPRGTFDLKANGEGGCIFDSGSTVTAISPAAYKVVEATFINYFTGYGLKPTSKGGKRSQLCYKTRGRFKQFPSMTLHFQGADLQLESFNVFYHGSDNEFCLLIMPIADTTIIGVAMQMDLRVVYDLNNWVISFGRERCAYRA</sequence>
<dbReference type="PANTHER" id="PTHR47967">
    <property type="entry name" value="OS07G0603500 PROTEIN-RELATED"/>
    <property type="match status" value="1"/>
</dbReference>
<gene>
    <name evidence="8" type="ORF">LUZ62_060069</name>
</gene>
<keyword evidence="2" id="KW-0645">Protease</keyword>
<dbReference type="Gene3D" id="2.40.70.10">
    <property type="entry name" value="Acid Proteases"/>
    <property type="match status" value="3"/>
</dbReference>
<evidence type="ECO:0000313" key="8">
    <source>
        <dbReference type="EMBL" id="KAJ4775812.1"/>
    </source>
</evidence>
<dbReference type="Pfam" id="PF14541">
    <property type="entry name" value="TAXi_C"/>
    <property type="match status" value="1"/>
</dbReference>
<comment type="similarity">
    <text evidence="1">Belongs to the peptidase A1 family.</text>
</comment>
<dbReference type="Pfam" id="PF14543">
    <property type="entry name" value="TAXi_N"/>
    <property type="match status" value="2"/>
</dbReference>
<comment type="caution">
    <text evidence="8">The sequence shown here is derived from an EMBL/GenBank/DDBJ whole genome shotgun (WGS) entry which is preliminary data.</text>
</comment>
<keyword evidence="9" id="KW-1185">Reference proteome</keyword>
<dbReference type="EMBL" id="JAMFTS010000003">
    <property type="protein sequence ID" value="KAJ4775812.1"/>
    <property type="molecule type" value="Genomic_DNA"/>
</dbReference>
<evidence type="ECO:0000256" key="6">
    <source>
        <dbReference type="SAM" id="SignalP"/>
    </source>
</evidence>
<dbReference type="PROSITE" id="PS51767">
    <property type="entry name" value="PEPTIDASE_A1"/>
    <property type="match status" value="1"/>
</dbReference>
<name>A0AAV8EAH9_9POAL</name>
<dbReference type="InterPro" id="IPR033121">
    <property type="entry name" value="PEPTIDASE_A1"/>
</dbReference>
<dbReference type="PANTHER" id="PTHR47967:SF123">
    <property type="entry name" value="ASPARTIC PROTEINASE NEPENTHESIN-1-LIKE"/>
    <property type="match status" value="1"/>
</dbReference>
<feature type="domain" description="Peptidase A1" evidence="7">
    <location>
        <begin position="91"/>
        <end position="395"/>
    </location>
</feature>
<evidence type="ECO:0000256" key="2">
    <source>
        <dbReference type="ARBA" id="ARBA00022670"/>
    </source>
</evidence>
<dbReference type="SUPFAM" id="SSF50630">
    <property type="entry name" value="Acid proteases"/>
    <property type="match status" value="1"/>
</dbReference>
<dbReference type="GO" id="GO:0005576">
    <property type="term" value="C:extracellular region"/>
    <property type="evidence" value="ECO:0007669"/>
    <property type="project" value="TreeGrafter"/>
</dbReference>
<feature type="signal peptide" evidence="6">
    <location>
        <begin position="1"/>
        <end position="18"/>
    </location>
</feature>
<evidence type="ECO:0000256" key="4">
    <source>
        <dbReference type="ARBA" id="ARBA00022801"/>
    </source>
</evidence>
<dbReference type="InterPro" id="IPR032861">
    <property type="entry name" value="TAXi_N"/>
</dbReference>
<dbReference type="InterPro" id="IPR032799">
    <property type="entry name" value="TAXi_C"/>
</dbReference>
<evidence type="ECO:0000256" key="5">
    <source>
        <dbReference type="ARBA" id="ARBA00023180"/>
    </source>
</evidence>
<keyword evidence="4" id="KW-0378">Hydrolase</keyword>
<accession>A0AAV8EAH9</accession>
<dbReference type="InterPro" id="IPR021109">
    <property type="entry name" value="Peptidase_aspartic_dom_sf"/>
</dbReference>
<evidence type="ECO:0000256" key="3">
    <source>
        <dbReference type="ARBA" id="ARBA00022750"/>
    </source>
</evidence>
<dbReference type="InterPro" id="IPR034161">
    <property type="entry name" value="Pepsin-like_plant"/>
</dbReference>
<dbReference type="GO" id="GO:0006508">
    <property type="term" value="P:proteolysis"/>
    <property type="evidence" value="ECO:0007669"/>
    <property type="project" value="UniProtKB-KW"/>
</dbReference>
<proteinExistence type="inferred from homology"/>
<keyword evidence="5" id="KW-0325">Glycoprotein</keyword>